<dbReference type="InterPro" id="IPR010428">
    <property type="entry name" value="Zincin_1"/>
</dbReference>
<proteinExistence type="predicted"/>
<dbReference type="RefSeq" id="WP_188542730.1">
    <property type="nucleotide sequence ID" value="NZ_BMCU01000001.1"/>
</dbReference>
<evidence type="ECO:0000313" key="1">
    <source>
        <dbReference type="EMBL" id="GGF90565.1"/>
    </source>
</evidence>
<reference evidence="1" key="1">
    <citation type="journal article" date="2014" name="Int. J. Syst. Evol. Microbiol.">
        <title>Complete genome sequence of Corynebacterium casei LMG S-19264T (=DSM 44701T), isolated from a smear-ripened cheese.</title>
        <authorList>
            <consortium name="US DOE Joint Genome Institute (JGI-PGF)"/>
            <person name="Walter F."/>
            <person name="Albersmeier A."/>
            <person name="Kalinowski J."/>
            <person name="Ruckert C."/>
        </authorList>
    </citation>
    <scope>NUCLEOTIDE SEQUENCE</scope>
    <source>
        <strain evidence="1">CCM 7905</strain>
    </source>
</reference>
<dbReference type="CDD" id="cd12952">
    <property type="entry name" value="MMP_ACEL2062"/>
    <property type="match status" value="1"/>
</dbReference>
<gene>
    <name evidence="1" type="ORF">GCM10007304_00570</name>
</gene>
<name>A0A917FMW5_9NOCA</name>
<comment type="caution">
    <text evidence="1">The sequence shown here is derived from an EMBL/GenBank/DDBJ whole genome shotgun (WGS) entry which is preliminary data.</text>
</comment>
<dbReference type="AlphaFoldDB" id="A0A917FMW5"/>
<protein>
    <recommendedName>
        <fullName evidence="3">Metallopeptidase family protein</fullName>
    </recommendedName>
</protein>
<dbReference type="SUPFAM" id="SSF55486">
    <property type="entry name" value="Metalloproteases ('zincins'), catalytic domain"/>
    <property type="match status" value="1"/>
</dbReference>
<dbReference type="Proteomes" id="UP000654257">
    <property type="component" value="Unassembled WGS sequence"/>
</dbReference>
<dbReference type="InterPro" id="IPR038555">
    <property type="entry name" value="Zincin_1_sf"/>
</dbReference>
<reference evidence="1" key="2">
    <citation type="submission" date="2020-09" db="EMBL/GenBank/DDBJ databases">
        <authorList>
            <person name="Sun Q."/>
            <person name="Sedlacek I."/>
        </authorList>
    </citation>
    <scope>NUCLEOTIDE SEQUENCE</scope>
    <source>
        <strain evidence="1">CCM 7905</strain>
    </source>
</reference>
<dbReference type="EMBL" id="BMCU01000001">
    <property type="protein sequence ID" value="GGF90565.1"/>
    <property type="molecule type" value="Genomic_DNA"/>
</dbReference>
<accession>A0A917FMW5</accession>
<evidence type="ECO:0008006" key="3">
    <source>
        <dbReference type="Google" id="ProtNLM"/>
    </source>
</evidence>
<dbReference type="Gene3D" id="3.30.2010.20">
    <property type="match status" value="1"/>
</dbReference>
<dbReference type="Pfam" id="PF06262">
    <property type="entry name" value="Zincin_1"/>
    <property type="match status" value="1"/>
</dbReference>
<organism evidence="1 2">
    <name type="scientific">Rhodococcoides trifolii</name>
    <dbReference type="NCBI Taxonomy" id="908250"/>
    <lineage>
        <taxon>Bacteria</taxon>
        <taxon>Bacillati</taxon>
        <taxon>Actinomycetota</taxon>
        <taxon>Actinomycetes</taxon>
        <taxon>Mycobacteriales</taxon>
        <taxon>Nocardiaceae</taxon>
        <taxon>Rhodococcoides</taxon>
    </lineage>
</organism>
<evidence type="ECO:0000313" key="2">
    <source>
        <dbReference type="Proteomes" id="UP000654257"/>
    </source>
</evidence>
<sequence length="114" mass="12890">MPVDMTEADFENAVGDALDTLPHELARHMDNVVILVEDQHPTEDLLGLYEGIALTERYEYSGHLPDVITIYRLPILDMSEDLEDAKREIAITVAHEIGHHFGIDDERLHQLGFG</sequence>
<keyword evidence="2" id="KW-1185">Reference proteome</keyword>